<accession>A0A3N7HY34</accession>
<keyword evidence="2" id="KW-1133">Transmembrane helix</keyword>
<name>A0A3N7HY34_9BURK</name>
<feature type="transmembrane region" description="Helical" evidence="2">
    <location>
        <begin position="64"/>
        <end position="86"/>
    </location>
</feature>
<feature type="compositionally biased region" description="Polar residues" evidence="1">
    <location>
        <begin position="1"/>
        <end position="13"/>
    </location>
</feature>
<dbReference type="AlphaFoldDB" id="A0A3N7HY34"/>
<comment type="caution">
    <text evidence="3">The sequence shown here is derived from an EMBL/GenBank/DDBJ whole genome shotgun (WGS) entry which is preliminary data.</text>
</comment>
<keyword evidence="2" id="KW-0472">Membrane</keyword>
<dbReference type="NCBIfam" id="TIGR02532">
    <property type="entry name" value="IV_pilin_GFxxxE"/>
    <property type="match status" value="1"/>
</dbReference>
<dbReference type="Proteomes" id="UP000267464">
    <property type="component" value="Unassembled WGS sequence"/>
</dbReference>
<reference evidence="3 4" key="1">
    <citation type="submission" date="2018-08" db="EMBL/GenBank/DDBJ databases">
        <authorList>
            <person name="Khan S.A."/>
            <person name="Jeon C.O."/>
            <person name="Chun B.H."/>
            <person name="Jeong S.E."/>
        </authorList>
    </citation>
    <scope>NUCLEOTIDE SEQUENCE [LARGE SCALE GENOMIC DNA]</scope>
    <source>
        <strain evidence="3 4">S-16</strain>
    </source>
</reference>
<evidence type="ECO:0000256" key="1">
    <source>
        <dbReference type="SAM" id="MobiDB-lite"/>
    </source>
</evidence>
<dbReference type="InterPro" id="IPR013362">
    <property type="entry name" value="Pilus_4_PilV"/>
</dbReference>
<dbReference type="Pfam" id="PF07963">
    <property type="entry name" value="N_methyl"/>
    <property type="match status" value="1"/>
</dbReference>
<organism evidence="3 4">
    <name type="scientific">Piscinibacter terrae</name>
    <dbReference type="NCBI Taxonomy" id="2496871"/>
    <lineage>
        <taxon>Bacteria</taxon>
        <taxon>Pseudomonadati</taxon>
        <taxon>Pseudomonadota</taxon>
        <taxon>Betaproteobacteria</taxon>
        <taxon>Burkholderiales</taxon>
        <taxon>Sphaerotilaceae</taxon>
        <taxon>Piscinibacter</taxon>
    </lineage>
</organism>
<keyword evidence="2" id="KW-0812">Transmembrane</keyword>
<feature type="region of interest" description="Disordered" evidence="1">
    <location>
        <begin position="1"/>
        <end position="24"/>
    </location>
</feature>
<keyword evidence="4" id="KW-1185">Reference proteome</keyword>
<dbReference type="InterPro" id="IPR012902">
    <property type="entry name" value="N_methyl_site"/>
</dbReference>
<dbReference type="EMBL" id="QUSW01000001">
    <property type="protein sequence ID" value="RQP26386.1"/>
    <property type="molecule type" value="Genomic_DNA"/>
</dbReference>
<gene>
    <name evidence="3" type="primary">pilV</name>
    <name evidence="3" type="ORF">DZC73_05025</name>
</gene>
<evidence type="ECO:0000313" key="3">
    <source>
        <dbReference type="EMBL" id="RQP26386.1"/>
    </source>
</evidence>
<dbReference type="NCBIfam" id="TIGR02523">
    <property type="entry name" value="type_IV_pilV"/>
    <property type="match status" value="1"/>
</dbReference>
<protein>
    <submittedName>
        <fullName evidence="3">Type IV pilus modification protein PilV</fullName>
    </submittedName>
</protein>
<reference evidence="3 4" key="2">
    <citation type="submission" date="2018-12" db="EMBL/GenBank/DDBJ databases">
        <title>Rhizobacter gummiphilus sp. nov., a rubber-degrading bacterium isolated from the soil of a botanical garden in Japan.</title>
        <authorList>
            <person name="Shunsuke S.S."/>
        </authorList>
    </citation>
    <scope>NUCLEOTIDE SEQUENCE [LARGE SCALE GENOMIC DNA]</scope>
    <source>
        <strain evidence="3 4">S-16</strain>
    </source>
</reference>
<evidence type="ECO:0000313" key="4">
    <source>
        <dbReference type="Proteomes" id="UP000267464"/>
    </source>
</evidence>
<proteinExistence type="predicted"/>
<sequence length="252" mass="26424">MPISPRQASSKSSHPAPWTPATSESCALTPPAVRRCVRSPQAAELQVMKTYLNKTRSARRQHGATLIEVMVAVLVLSIGMLGIAGLTSASMRYSQGSWARATVSAALTDFADRVRSNPAASATAYLQSSDNYSTQQGGSYALSYSTDCSSASANCSGSDLAAYQLEQWRLSVKRSLPSSAIWVSGSRSTGYEATVLWFDKGFVQSDGVTLDTATTCATTITNAIAQRSCCPSGAVGGTGVPGVRCTNMTVVP</sequence>
<evidence type="ECO:0000256" key="2">
    <source>
        <dbReference type="SAM" id="Phobius"/>
    </source>
</evidence>